<reference evidence="2" key="1">
    <citation type="submission" date="2020-06" db="EMBL/GenBank/DDBJ databases">
        <title>Legume-microbial interactions unlock mineral nutrients during tropical forest succession.</title>
        <authorList>
            <person name="Epihov D.Z."/>
        </authorList>
    </citation>
    <scope>NUCLEOTIDE SEQUENCE [LARGE SCALE GENOMIC DNA]</scope>
    <source>
        <strain evidence="2">Pan2503</strain>
    </source>
</reference>
<keyword evidence="3" id="KW-1185">Reference proteome</keyword>
<name>A0A7V8NSN0_9BACT</name>
<gene>
    <name evidence="2" type="ORF">HRJ53_17200</name>
</gene>
<dbReference type="SUPFAM" id="SSF53098">
    <property type="entry name" value="Ribonuclease H-like"/>
    <property type="match status" value="1"/>
</dbReference>
<sequence length="205" mass="23167">MALRLPKHAWRTITWREGTNNVLRSRFARVQVHTAPIRRAAERPQETLLIEWPEGEDAPTKYWLSTVDKNISFRALVDLAKMRWRVERDYQELKQEVGLGHYEGRSWPGFHHHGTLCIAVYGFLVSERETIPPSGPGCAIKFEMPALPRGYRPRGAAAAAATSRPQLDRDPPSQSGLRNRPGSAAAMSCMCAQFPAEFAQKFVTQ</sequence>
<protein>
    <recommendedName>
        <fullName evidence="4">Transposase IS4-like domain-containing protein</fullName>
    </recommendedName>
</protein>
<comment type="caution">
    <text evidence="2">The sequence shown here is derived from an EMBL/GenBank/DDBJ whole genome shotgun (WGS) entry which is preliminary data.</text>
</comment>
<dbReference type="PANTHER" id="PTHR33627:SF1">
    <property type="entry name" value="TRANSPOSASE"/>
    <property type="match status" value="1"/>
</dbReference>
<accession>A0A7V8NSN0</accession>
<dbReference type="InterPro" id="IPR012337">
    <property type="entry name" value="RNaseH-like_sf"/>
</dbReference>
<proteinExistence type="predicted"/>
<evidence type="ECO:0000313" key="2">
    <source>
        <dbReference type="EMBL" id="MBA0086720.1"/>
    </source>
</evidence>
<evidence type="ECO:0008006" key="4">
    <source>
        <dbReference type="Google" id="ProtNLM"/>
    </source>
</evidence>
<dbReference type="PANTHER" id="PTHR33627">
    <property type="entry name" value="TRANSPOSASE"/>
    <property type="match status" value="1"/>
</dbReference>
<dbReference type="Proteomes" id="UP000567293">
    <property type="component" value="Unassembled WGS sequence"/>
</dbReference>
<dbReference type="EMBL" id="JACDQQ010001646">
    <property type="protein sequence ID" value="MBA0086720.1"/>
    <property type="molecule type" value="Genomic_DNA"/>
</dbReference>
<feature type="region of interest" description="Disordered" evidence="1">
    <location>
        <begin position="153"/>
        <end position="181"/>
    </location>
</feature>
<dbReference type="InterPro" id="IPR039365">
    <property type="entry name" value="IS701-like"/>
</dbReference>
<organism evidence="2 3">
    <name type="scientific">Candidatus Acidiferrum panamense</name>
    <dbReference type="NCBI Taxonomy" id="2741543"/>
    <lineage>
        <taxon>Bacteria</taxon>
        <taxon>Pseudomonadati</taxon>
        <taxon>Acidobacteriota</taxon>
        <taxon>Terriglobia</taxon>
        <taxon>Candidatus Acidiferrales</taxon>
        <taxon>Candidatus Acidiferrum</taxon>
    </lineage>
</organism>
<evidence type="ECO:0000256" key="1">
    <source>
        <dbReference type="SAM" id="MobiDB-lite"/>
    </source>
</evidence>
<evidence type="ECO:0000313" key="3">
    <source>
        <dbReference type="Proteomes" id="UP000567293"/>
    </source>
</evidence>
<dbReference type="AlphaFoldDB" id="A0A7V8NSN0"/>